<evidence type="ECO:0000256" key="10">
    <source>
        <dbReference type="HAMAP-Rule" id="MF_01499"/>
    </source>
</evidence>
<dbReference type="Pfam" id="PF19293">
    <property type="entry name" value="CdaA_N"/>
    <property type="match status" value="1"/>
</dbReference>
<evidence type="ECO:0000313" key="13">
    <source>
        <dbReference type="Proteomes" id="UP000019591"/>
    </source>
</evidence>
<evidence type="ECO:0000256" key="3">
    <source>
        <dbReference type="ARBA" id="ARBA00022679"/>
    </source>
</evidence>
<dbReference type="InterPro" id="IPR003390">
    <property type="entry name" value="DNA_integrity_scan_DisA_N"/>
</dbReference>
<dbReference type="GO" id="GO:0004016">
    <property type="term" value="F:adenylate cyclase activity"/>
    <property type="evidence" value="ECO:0007669"/>
    <property type="project" value="UniProtKB-UniRule"/>
</dbReference>
<dbReference type="InterPro" id="IPR014046">
    <property type="entry name" value="C-di-AMP_synthase"/>
</dbReference>
<keyword evidence="4 10" id="KW-0812">Transmembrane</keyword>
<dbReference type="InterPro" id="IPR050338">
    <property type="entry name" value="DisA"/>
</dbReference>
<dbReference type="InterPro" id="IPR045585">
    <property type="entry name" value="CdaA_N"/>
</dbReference>
<dbReference type="AlphaFoldDB" id="W8TH53"/>
<gene>
    <name evidence="12" type="primary">ybbP</name>
    <name evidence="10" type="synonym">dacA</name>
    <name evidence="12" type="ORF">EAL2_c18460</name>
</gene>
<evidence type="ECO:0000259" key="11">
    <source>
        <dbReference type="PROSITE" id="PS51794"/>
    </source>
</evidence>
<dbReference type="eggNOG" id="COG1624">
    <property type="taxonomic scope" value="Bacteria"/>
</dbReference>
<dbReference type="HOGENOM" id="CLU_038561_0_1_9"/>
<protein>
    <recommendedName>
        <fullName evidence="10">Diadenylate cyclase</fullName>
        <shortName evidence="10">DAC</shortName>
        <ecNumber evidence="10">2.7.7.85</ecNumber>
    </recommendedName>
    <alternativeName>
        <fullName evidence="10">Cyclic-di-AMP synthase</fullName>
        <shortName evidence="10">c-di-AMP synthase</shortName>
    </alternativeName>
</protein>
<keyword evidence="3 10" id="KW-0808">Transferase</keyword>
<evidence type="ECO:0000256" key="8">
    <source>
        <dbReference type="ARBA" id="ARBA00022989"/>
    </source>
</evidence>
<dbReference type="FunFam" id="3.40.1700.10:FF:000002">
    <property type="entry name" value="Diadenylate cyclase"/>
    <property type="match status" value="1"/>
</dbReference>
<keyword evidence="6 10" id="KW-0547">Nucleotide-binding</keyword>
<dbReference type="PROSITE" id="PS51794">
    <property type="entry name" value="DAC"/>
    <property type="match status" value="1"/>
</dbReference>
<dbReference type="GO" id="GO:0106408">
    <property type="term" value="F:diadenylate cyclase activity"/>
    <property type="evidence" value="ECO:0007669"/>
    <property type="project" value="UniProtKB-EC"/>
</dbReference>
<comment type="function">
    <text evidence="10">Catalyzes the condensation of 2 ATP molecules into cyclic di-AMP (c-di-AMP), a second messenger used to regulate differing processes in different bacteria.</text>
</comment>
<comment type="subunit">
    <text evidence="10">Probably a homodimer.</text>
</comment>
<dbReference type="PIRSF" id="PIRSF004793">
    <property type="entry name" value="UCP004793"/>
    <property type="match status" value="1"/>
</dbReference>
<dbReference type="STRING" id="1286171.EAL2_c18460"/>
<reference evidence="12 13" key="1">
    <citation type="journal article" date="2014" name="Genome Announc.">
        <title>Complete Genome Sequence of Amino Acid-Utilizing Eubacterium acidaminophilum al-2 (DSM 3953).</title>
        <authorList>
            <person name="Poehlein A."/>
            <person name="Andreesen J.R."/>
            <person name="Daniel R."/>
        </authorList>
    </citation>
    <scope>NUCLEOTIDE SEQUENCE [LARGE SCALE GENOMIC DNA]</scope>
    <source>
        <strain evidence="12 13">DSM 3953</strain>
    </source>
</reference>
<proteinExistence type="inferred from homology"/>
<evidence type="ECO:0000256" key="9">
    <source>
        <dbReference type="ARBA" id="ARBA00023136"/>
    </source>
</evidence>
<dbReference type="EC" id="2.7.7.85" evidence="10"/>
<evidence type="ECO:0000256" key="5">
    <source>
        <dbReference type="ARBA" id="ARBA00022695"/>
    </source>
</evidence>
<dbReference type="InterPro" id="IPR036888">
    <property type="entry name" value="DNA_integrity_DisA_N_sf"/>
</dbReference>
<feature type="domain" description="DAC" evidence="11">
    <location>
        <begin position="83"/>
        <end position="245"/>
    </location>
</feature>
<dbReference type="KEGG" id="eac:EAL2_c18460"/>
<dbReference type="Gene3D" id="3.40.1700.10">
    <property type="entry name" value="DNA integrity scanning protein, DisA, N-terminal domain"/>
    <property type="match status" value="1"/>
</dbReference>
<evidence type="ECO:0000256" key="7">
    <source>
        <dbReference type="ARBA" id="ARBA00022840"/>
    </source>
</evidence>
<name>W8TH53_PEPAC</name>
<keyword evidence="7 10" id="KW-0067">ATP-binding</keyword>
<evidence type="ECO:0000256" key="1">
    <source>
        <dbReference type="ARBA" id="ARBA00000877"/>
    </source>
</evidence>
<evidence type="ECO:0000256" key="4">
    <source>
        <dbReference type="ARBA" id="ARBA00022692"/>
    </source>
</evidence>
<comment type="similarity">
    <text evidence="10">Belongs to the adenylate cyclase family. DacA/CdaA subfamily.</text>
</comment>
<feature type="transmembrane region" description="Helical" evidence="10">
    <location>
        <begin position="62"/>
        <end position="82"/>
    </location>
</feature>
<dbReference type="NCBIfam" id="TIGR00159">
    <property type="entry name" value="diadenylate cyclase CdaA"/>
    <property type="match status" value="1"/>
</dbReference>
<comment type="catalytic activity">
    <reaction evidence="1 10">
        <text>2 ATP = 3',3'-c-di-AMP + 2 diphosphate</text>
        <dbReference type="Rhea" id="RHEA:35655"/>
        <dbReference type="ChEBI" id="CHEBI:30616"/>
        <dbReference type="ChEBI" id="CHEBI:33019"/>
        <dbReference type="ChEBI" id="CHEBI:71500"/>
        <dbReference type="EC" id="2.7.7.85"/>
    </reaction>
</comment>
<feature type="transmembrane region" description="Helical" evidence="10">
    <location>
        <begin position="7"/>
        <end position="27"/>
    </location>
</feature>
<evidence type="ECO:0000313" key="12">
    <source>
        <dbReference type="EMBL" id="AHM57138.1"/>
    </source>
</evidence>
<organism evidence="12 13">
    <name type="scientific">Peptoclostridium acidaminophilum DSM 3953</name>
    <dbReference type="NCBI Taxonomy" id="1286171"/>
    <lineage>
        <taxon>Bacteria</taxon>
        <taxon>Bacillati</taxon>
        <taxon>Bacillota</taxon>
        <taxon>Clostridia</taxon>
        <taxon>Peptostreptococcales</taxon>
        <taxon>Peptoclostridiaceae</taxon>
        <taxon>Peptoclostridium</taxon>
    </lineage>
</organism>
<dbReference type="SUPFAM" id="SSF143597">
    <property type="entry name" value="YojJ-like"/>
    <property type="match status" value="1"/>
</dbReference>
<keyword evidence="9 10" id="KW-0472">Membrane</keyword>
<evidence type="ECO:0000256" key="6">
    <source>
        <dbReference type="ARBA" id="ARBA00022741"/>
    </source>
</evidence>
<keyword evidence="13" id="KW-1185">Reference proteome</keyword>
<dbReference type="HAMAP" id="MF_01499">
    <property type="entry name" value="DacA"/>
    <property type="match status" value="1"/>
</dbReference>
<dbReference type="GO" id="GO:0006171">
    <property type="term" value="P:cAMP biosynthetic process"/>
    <property type="evidence" value="ECO:0007669"/>
    <property type="project" value="InterPro"/>
</dbReference>
<dbReference type="Pfam" id="PF02457">
    <property type="entry name" value="DAC"/>
    <property type="match status" value="1"/>
</dbReference>
<evidence type="ECO:0000256" key="2">
    <source>
        <dbReference type="ARBA" id="ARBA00022475"/>
    </source>
</evidence>
<dbReference type="EMBL" id="CP007452">
    <property type="protein sequence ID" value="AHM57138.1"/>
    <property type="molecule type" value="Genomic_DNA"/>
</dbReference>
<dbReference type="PATRIC" id="fig|1286171.3.peg.1805"/>
<keyword evidence="5 10" id="KW-0548">Nucleotidyltransferase</keyword>
<dbReference type="Proteomes" id="UP000019591">
    <property type="component" value="Chromosome"/>
</dbReference>
<dbReference type="InterPro" id="IPR034701">
    <property type="entry name" value="CdaA"/>
</dbReference>
<dbReference type="GO" id="GO:0005524">
    <property type="term" value="F:ATP binding"/>
    <property type="evidence" value="ECO:0007669"/>
    <property type="project" value="UniProtKB-UniRule"/>
</dbReference>
<comment type="caution">
    <text evidence="10">Lacks conserved residue(s) required for the propagation of feature annotation.</text>
</comment>
<dbReference type="PANTHER" id="PTHR34185:SF1">
    <property type="entry name" value="DIADENYLATE CYCLASE"/>
    <property type="match status" value="1"/>
</dbReference>
<dbReference type="PANTHER" id="PTHR34185">
    <property type="entry name" value="DIADENYLATE CYCLASE"/>
    <property type="match status" value="1"/>
</dbReference>
<accession>W8TH53</accession>
<keyword evidence="8 10" id="KW-1133">Transmembrane helix</keyword>
<sequence>MWELKDIIMNIGFLDVLDILIVAYISYRLYMLIKETRAEQLIKGILVLVVATKLSELLQLHVLSWILKNTMTVGVIALLIVFQPELRRALEYIGRTKFIDKSFMGLENEQDVSAAIEEIGEAAFSLSRQKIGALIVMERETGLNEIIQTGTRIDSVITRQLLINIFIPNTPLHDGALVIRGSRITAAGCFLPLSDNKNISKELGTRHRAGMGISEMSDAIAVIVSEENGAVSVAREGKLRRNLNMEQLVELLEKDLKPEGEAKKIFKKGESGIEKILNKGRSL</sequence>
<keyword evidence="2 10" id="KW-1003">Cell membrane</keyword>